<keyword evidence="2" id="KW-0863">Zinc-finger</keyword>
<dbReference type="SUPFAM" id="SSF57716">
    <property type="entry name" value="Glucocorticoid receptor-like (DNA-binding domain)"/>
    <property type="match status" value="1"/>
</dbReference>
<keyword evidence="5" id="KW-0175">Coiled coil</keyword>
<dbReference type="InterPro" id="IPR037187">
    <property type="entry name" value="DnaK_N"/>
</dbReference>
<evidence type="ECO:0000313" key="9">
    <source>
        <dbReference type="EMBL" id="MCG6663034.1"/>
    </source>
</evidence>
<feature type="coiled-coil region" evidence="5">
    <location>
        <begin position="39"/>
        <end position="74"/>
    </location>
</feature>
<comment type="caution">
    <text evidence="8">The sequence shown here is derived from an EMBL/GenBank/DDBJ whole genome shotgun (WGS) entry which is preliminary data.</text>
</comment>
<evidence type="ECO:0000259" key="6">
    <source>
        <dbReference type="Pfam" id="PF01258"/>
    </source>
</evidence>
<feature type="domain" description="DnaK suppressor protein-like N-terminal" evidence="7">
    <location>
        <begin position="5"/>
        <end position="71"/>
    </location>
</feature>
<protein>
    <submittedName>
        <fullName evidence="8">TraR/DksA family transcriptional regulator</fullName>
    </submittedName>
</protein>
<keyword evidence="11" id="KW-1185">Reference proteome</keyword>
<dbReference type="EMBL" id="JACEFT010000020">
    <property type="protein sequence ID" value="MBA2780179.1"/>
    <property type="molecule type" value="Genomic_DNA"/>
</dbReference>
<dbReference type="Proteomes" id="UP000518091">
    <property type="component" value="Unassembled WGS sequence"/>
</dbReference>
<dbReference type="InterPro" id="IPR020460">
    <property type="entry name" value="Znf_C4-type_bac"/>
</dbReference>
<feature type="zinc finger region" description="dksA C4-type" evidence="4">
    <location>
        <begin position="79"/>
        <end position="103"/>
    </location>
</feature>
<dbReference type="GO" id="GO:0008270">
    <property type="term" value="F:zinc ion binding"/>
    <property type="evidence" value="ECO:0007669"/>
    <property type="project" value="UniProtKB-KW"/>
</dbReference>
<evidence type="ECO:0000256" key="5">
    <source>
        <dbReference type="SAM" id="Coils"/>
    </source>
</evidence>
<dbReference type="InterPro" id="IPR048487">
    <property type="entry name" value="DksA-like_N"/>
</dbReference>
<dbReference type="InterPro" id="IPR000962">
    <property type="entry name" value="Znf_DskA_TraR"/>
</dbReference>
<reference evidence="9 11" key="1">
    <citation type="submission" date="2020-05" db="EMBL/GenBank/DDBJ databases">
        <title>Comparative genomic analysis of denitrifying bacteria from Halomonas genus.</title>
        <authorList>
            <person name="Wang L."/>
            <person name="Shao Z."/>
        </authorList>
    </citation>
    <scope>NUCLEOTIDE SEQUENCE [LARGE SCALE GENOMIC DNA]</scope>
    <source>
        <strain evidence="9 11">DSM 17331</strain>
    </source>
</reference>
<organism evidence="8 10">
    <name type="scientific">Billgrantia kenyensis</name>
    <dbReference type="NCBI Taxonomy" id="321266"/>
    <lineage>
        <taxon>Bacteria</taxon>
        <taxon>Pseudomonadati</taxon>
        <taxon>Pseudomonadota</taxon>
        <taxon>Gammaproteobacteria</taxon>
        <taxon>Oceanospirillales</taxon>
        <taxon>Halomonadaceae</taxon>
        <taxon>Billgrantia</taxon>
    </lineage>
</organism>
<dbReference type="PANTHER" id="PTHR33823">
    <property type="entry name" value="RNA POLYMERASE-BINDING TRANSCRIPTION FACTOR DKSA-RELATED"/>
    <property type="match status" value="1"/>
</dbReference>
<dbReference type="Gene3D" id="1.20.120.910">
    <property type="entry name" value="DksA, coiled-coil domain"/>
    <property type="match status" value="1"/>
</dbReference>
<evidence type="ECO:0000259" key="7">
    <source>
        <dbReference type="Pfam" id="PF21173"/>
    </source>
</evidence>
<feature type="domain" description="Zinc finger DksA/TraR C4-type" evidence="6">
    <location>
        <begin position="77"/>
        <end position="105"/>
    </location>
</feature>
<dbReference type="InterPro" id="IPR020458">
    <property type="entry name" value="Znf_DskA_TraR_CS"/>
</dbReference>
<evidence type="ECO:0000256" key="2">
    <source>
        <dbReference type="ARBA" id="ARBA00022771"/>
    </source>
</evidence>
<proteinExistence type="predicted"/>
<dbReference type="PROSITE" id="PS01102">
    <property type="entry name" value="ZF_DKSA_1"/>
    <property type="match status" value="1"/>
</dbReference>
<reference evidence="8 10" key="2">
    <citation type="submission" date="2020-07" db="EMBL/GenBank/DDBJ databases">
        <title>Identification of Halomonas strains.</title>
        <authorList>
            <person name="Xiao Z."/>
            <person name="Shen J."/>
        </authorList>
    </citation>
    <scope>NUCLEOTIDE SEQUENCE [LARGE SCALE GENOMIC DNA]</scope>
    <source>
        <strain evidence="8 10">DSM 17331</strain>
    </source>
</reference>
<evidence type="ECO:0000313" key="8">
    <source>
        <dbReference type="EMBL" id="MBA2780179.1"/>
    </source>
</evidence>
<dbReference type="PRINTS" id="PR00618">
    <property type="entry name" value="DKSAZNFINGER"/>
</dbReference>
<dbReference type="EMBL" id="JABFUB010000016">
    <property type="protein sequence ID" value="MCG6663034.1"/>
    <property type="molecule type" value="Genomic_DNA"/>
</dbReference>
<evidence type="ECO:0000313" key="11">
    <source>
        <dbReference type="Proteomes" id="UP000814353"/>
    </source>
</evidence>
<keyword evidence="1" id="KW-0479">Metal-binding</keyword>
<dbReference type="SUPFAM" id="SSF109635">
    <property type="entry name" value="DnaK suppressor protein DksA, alpha-hairpin domain"/>
    <property type="match status" value="1"/>
</dbReference>
<dbReference type="Proteomes" id="UP000814353">
    <property type="component" value="Unassembled WGS sequence"/>
</dbReference>
<name>A0A7V9W371_9GAMM</name>
<accession>A0A7V9W371</accession>
<dbReference type="PROSITE" id="PS51128">
    <property type="entry name" value="ZF_DKSA_2"/>
    <property type="match status" value="1"/>
</dbReference>
<evidence type="ECO:0000256" key="3">
    <source>
        <dbReference type="ARBA" id="ARBA00022833"/>
    </source>
</evidence>
<dbReference type="AlphaFoldDB" id="A0A7V9W371"/>
<dbReference type="Pfam" id="PF21173">
    <property type="entry name" value="DksA-like_N"/>
    <property type="match status" value="1"/>
</dbReference>
<evidence type="ECO:0000313" key="10">
    <source>
        <dbReference type="Proteomes" id="UP000518091"/>
    </source>
</evidence>
<gene>
    <name evidence="8" type="ORF">H1D44_14905</name>
    <name evidence="9" type="ORF">HOP48_15970</name>
</gene>
<keyword evidence="3" id="KW-0862">Zinc</keyword>
<evidence type="ECO:0000256" key="1">
    <source>
        <dbReference type="ARBA" id="ARBA00022723"/>
    </source>
</evidence>
<sequence length="112" mass="13031">MEDRQKVLEALREELIERVDRYKVHKLRLENPLDRDMEEQAIELENEEVIDALEEEAEEELRQVVHALERIEEGAGEQCERCGEGIDPRRLEAIPYATLCIDCAELEGRAQA</sequence>
<evidence type="ECO:0000256" key="4">
    <source>
        <dbReference type="PROSITE-ProRule" id="PRU00510"/>
    </source>
</evidence>
<dbReference type="PANTHER" id="PTHR33823:SF4">
    <property type="entry name" value="GENERAL STRESS PROTEIN 16O"/>
    <property type="match status" value="1"/>
</dbReference>
<dbReference type="Pfam" id="PF01258">
    <property type="entry name" value="zf-dskA_traR"/>
    <property type="match status" value="1"/>
</dbReference>